<evidence type="ECO:0000259" key="8">
    <source>
        <dbReference type="Pfam" id="PF00149"/>
    </source>
</evidence>
<keyword evidence="6 7" id="KW-0269">Exonuclease</keyword>
<organism evidence="10 11">
    <name type="scientific">Cohaesibacter celericrescens</name>
    <dbReference type="NCBI Taxonomy" id="2067669"/>
    <lineage>
        <taxon>Bacteria</taxon>
        <taxon>Pseudomonadati</taxon>
        <taxon>Pseudomonadota</taxon>
        <taxon>Alphaproteobacteria</taxon>
        <taxon>Hyphomicrobiales</taxon>
        <taxon>Cohaesibacteraceae</taxon>
    </lineage>
</organism>
<dbReference type="InterPro" id="IPR026843">
    <property type="entry name" value="SbcD_C"/>
</dbReference>
<dbReference type="PANTHER" id="PTHR30337">
    <property type="entry name" value="COMPONENT OF ATP-DEPENDENT DSDNA EXONUCLEASE"/>
    <property type="match status" value="1"/>
</dbReference>
<accession>A0A2N5XMI3</accession>
<dbReference type="CDD" id="cd00840">
    <property type="entry name" value="MPP_Mre11_N"/>
    <property type="match status" value="1"/>
</dbReference>
<keyword evidence="7" id="KW-0235">DNA replication</keyword>
<evidence type="ECO:0000256" key="2">
    <source>
        <dbReference type="ARBA" id="ARBA00011322"/>
    </source>
</evidence>
<keyword evidence="7" id="KW-0255">Endonuclease</keyword>
<dbReference type="InterPro" id="IPR004593">
    <property type="entry name" value="SbcD"/>
</dbReference>
<evidence type="ECO:0000313" key="10">
    <source>
        <dbReference type="EMBL" id="PLW75751.1"/>
    </source>
</evidence>
<feature type="domain" description="Calcineurin-like phosphoesterase" evidence="8">
    <location>
        <begin position="1"/>
        <end position="236"/>
    </location>
</feature>
<evidence type="ECO:0000256" key="4">
    <source>
        <dbReference type="ARBA" id="ARBA00022722"/>
    </source>
</evidence>
<dbReference type="GO" id="GO:0004519">
    <property type="term" value="F:endonuclease activity"/>
    <property type="evidence" value="ECO:0007669"/>
    <property type="project" value="UniProtKB-KW"/>
</dbReference>
<protein>
    <recommendedName>
        <fullName evidence="3 7">Nuclease SbcCD subunit D</fullName>
    </recommendedName>
</protein>
<keyword evidence="5 7" id="KW-0378">Hydrolase</keyword>
<dbReference type="Gene3D" id="3.60.21.10">
    <property type="match status" value="1"/>
</dbReference>
<comment type="subunit">
    <text evidence="2 7">Heterodimer of SbcC and SbcD.</text>
</comment>
<name>A0A2N5XMI3_9HYPH</name>
<dbReference type="EMBL" id="PKUQ01000047">
    <property type="protein sequence ID" value="PLW75751.1"/>
    <property type="molecule type" value="Genomic_DNA"/>
</dbReference>
<evidence type="ECO:0000256" key="3">
    <source>
        <dbReference type="ARBA" id="ARBA00013365"/>
    </source>
</evidence>
<dbReference type="Proteomes" id="UP000234881">
    <property type="component" value="Unassembled WGS sequence"/>
</dbReference>
<dbReference type="GO" id="GO:0006310">
    <property type="term" value="P:DNA recombination"/>
    <property type="evidence" value="ECO:0007669"/>
    <property type="project" value="UniProtKB-KW"/>
</dbReference>
<gene>
    <name evidence="7" type="primary">sbcD</name>
    <name evidence="10" type="ORF">C0081_18880</name>
</gene>
<dbReference type="InterPro" id="IPR004843">
    <property type="entry name" value="Calcineurin-like_PHP"/>
</dbReference>
<feature type="domain" description="Nuclease SbcCD subunit D C-terminal" evidence="9">
    <location>
        <begin position="285"/>
        <end position="386"/>
    </location>
</feature>
<dbReference type="AlphaFoldDB" id="A0A2N5XMI3"/>
<dbReference type="InterPro" id="IPR029052">
    <property type="entry name" value="Metallo-depent_PP-like"/>
</dbReference>
<keyword evidence="11" id="KW-1185">Reference proteome</keyword>
<dbReference type="GO" id="GO:0006260">
    <property type="term" value="P:DNA replication"/>
    <property type="evidence" value="ECO:0007669"/>
    <property type="project" value="UniProtKB-KW"/>
</dbReference>
<evidence type="ECO:0000256" key="7">
    <source>
        <dbReference type="RuleBase" id="RU363069"/>
    </source>
</evidence>
<dbReference type="OrthoDB" id="9773856at2"/>
<keyword evidence="4 7" id="KW-0540">Nuclease</keyword>
<comment type="similarity">
    <text evidence="1 7">Belongs to the SbcD family.</text>
</comment>
<dbReference type="SUPFAM" id="SSF56300">
    <property type="entry name" value="Metallo-dependent phosphatases"/>
    <property type="match status" value="1"/>
</dbReference>
<evidence type="ECO:0000256" key="6">
    <source>
        <dbReference type="ARBA" id="ARBA00022839"/>
    </source>
</evidence>
<comment type="caution">
    <text evidence="10">The sequence shown here is derived from an EMBL/GenBank/DDBJ whole genome shotgun (WGS) entry which is preliminary data.</text>
</comment>
<evidence type="ECO:0000256" key="1">
    <source>
        <dbReference type="ARBA" id="ARBA00010555"/>
    </source>
</evidence>
<dbReference type="GO" id="GO:0008408">
    <property type="term" value="F:3'-5' exonuclease activity"/>
    <property type="evidence" value="ECO:0007669"/>
    <property type="project" value="InterPro"/>
</dbReference>
<keyword evidence="7" id="KW-0233">DNA recombination</keyword>
<dbReference type="InterPro" id="IPR041796">
    <property type="entry name" value="Mre11_N"/>
</dbReference>
<comment type="function">
    <text evidence="7">SbcCD cleaves DNA hairpin structures. These structures can inhibit DNA replication and are intermediates in certain DNA recombination reactions. The complex acts as a 3'-&gt;5' double strand exonuclease that can open hairpins. It also has a 5' single-strand endonuclease activity.</text>
</comment>
<dbReference type="PANTHER" id="PTHR30337:SF0">
    <property type="entry name" value="NUCLEASE SBCCD SUBUNIT D"/>
    <property type="match status" value="1"/>
</dbReference>
<dbReference type="NCBIfam" id="TIGR00619">
    <property type="entry name" value="sbcd"/>
    <property type="match status" value="1"/>
</dbReference>
<sequence length="406" mass="44504">MRVLHTADWHIGQTLNGWSRHEEHRIWFERLGDVIEQQAVDVLIVAGDIYDGINPSGESQKLLYSALRSFKDRRPELCTVITSGNHDPTVRLEAPGPILASLDVHVIATMRHIADAIDYAQHMIPLCDASGTVRAWVCAIPFLRAADLPGLSFAADEKRGSPIVEAARRFHADMAEAALAHAGGLPILAMGHLHCHGATESEGAERRILIGGEHALSEDVFPEAFDYVALGHLHRPQNLDGGRIRYSGSCFPLSAAEISYDHGVTLIDIDAEGLRKHHLSIERPVEMIRLPAQGAMTFEAFEVALEQIALQEDLPKSLRPFVYVNLQATGPASVLLADVEKLLAKYPLRTAGVRVQRLTEQSEQTAPISLAETTPEELFRKAFESVNATTPDEQHISAFRDAATGA</sequence>
<reference evidence="10 11" key="1">
    <citation type="submission" date="2018-01" db="EMBL/GenBank/DDBJ databases">
        <title>The draft genome sequence of Cohaesibacter sp. H1304.</title>
        <authorList>
            <person name="Wang N.-N."/>
            <person name="Du Z.-J."/>
        </authorList>
    </citation>
    <scope>NUCLEOTIDE SEQUENCE [LARGE SCALE GENOMIC DNA]</scope>
    <source>
        <strain evidence="10 11">H1304</strain>
    </source>
</reference>
<evidence type="ECO:0000313" key="11">
    <source>
        <dbReference type="Proteomes" id="UP000234881"/>
    </source>
</evidence>
<proteinExistence type="inferred from homology"/>
<dbReference type="InterPro" id="IPR050535">
    <property type="entry name" value="DNA_Repair-Maintenance_Comp"/>
</dbReference>
<dbReference type="Pfam" id="PF00149">
    <property type="entry name" value="Metallophos"/>
    <property type="match status" value="1"/>
</dbReference>
<dbReference type="Pfam" id="PF12320">
    <property type="entry name" value="SbcD_C"/>
    <property type="match status" value="1"/>
</dbReference>
<evidence type="ECO:0000259" key="9">
    <source>
        <dbReference type="Pfam" id="PF12320"/>
    </source>
</evidence>
<evidence type="ECO:0000256" key="5">
    <source>
        <dbReference type="ARBA" id="ARBA00022801"/>
    </source>
</evidence>